<proteinExistence type="predicted"/>
<evidence type="ECO:0000313" key="2">
    <source>
        <dbReference type="Proteomes" id="UP001597480"/>
    </source>
</evidence>
<keyword evidence="2" id="KW-1185">Reference proteome</keyword>
<evidence type="ECO:0000313" key="1">
    <source>
        <dbReference type="EMBL" id="MFD2603416.1"/>
    </source>
</evidence>
<sequence>MYNLHYHIYQLPQPDIHKKGWYSFCLFNDKGGKSALLLLDASSVEIPKGLKEGIVFSVQEDQLPNQVRESLKNYPLFYQNGHGPFVLGEAQQSDVKKLFEKIGSQINTSYIYKDYLLANFALQLIHFGIKHFVLANAL</sequence>
<dbReference type="RefSeq" id="WP_379822199.1">
    <property type="nucleotide sequence ID" value="NZ_JBHUMD010000029.1"/>
</dbReference>
<dbReference type="EMBL" id="JBHUMD010000029">
    <property type="protein sequence ID" value="MFD2603416.1"/>
    <property type="molecule type" value="Genomic_DNA"/>
</dbReference>
<dbReference type="Proteomes" id="UP001597480">
    <property type="component" value="Unassembled WGS sequence"/>
</dbReference>
<reference evidence="2" key="1">
    <citation type="journal article" date="2019" name="Int. J. Syst. Evol. Microbiol.">
        <title>The Global Catalogue of Microorganisms (GCM) 10K type strain sequencing project: providing services to taxonomists for standard genome sequencing and annotation.</title>
        <authorList>
            <consortium name="The Broad Institute Genomics Platform"/>
            <consortium name="The Broad Institute Genome Sequencing Center for Infectious Disease"/>
            <person name="Wu L."/>
            <person name="Ma J."/>
        </authorList>
    </citation>
    <scope>NUCLEOTIDE SEQUENCE [LARGE SCALE GENOMIC DNA]</scope>
    <source>
        <strain evidence="2">KCTC 42107</strain>
    </source>
</reference>
<protein>
    <submittedName>
        <fullName evidence="1">Uncharacterized protein</fullName>
    </submittedName>
</protein>
<accession>A0ABW5NXG4</accession>
<gene>
    <name evidence="1" type="ORF">ACFSR3_15235</name>
</gene>
<name>A0ABW5NXG4_9FLAO</name>
<organism evidence="1 2">
    <name type="scientific">Flavobacterium suzhouense</name>
    <dbReference type="NCBI Taxonomy" id="1529638"/>
    <lineage>
        <taxon>Bacteria</taxon>
        <taxon>Pseudomonadati</taxon>
        <taxon>Bacteroidota</taxon>
        <taxon>Flavobacteriia</taxon>
        <taxon>Flavobacteriales</taxon>
        <taxon>Flavobacteriaceae</taxon>
        <taxon>Flavobacterium</taxon>
    </lineage>
</organism>
<comment type="caution">
    <text evidence="1">The sequence shown here is derived from an EMBL/GenBank/DDBJ whole genome shotgun (WGS) entry which is preliminary data.</text>
</comment>